<evidence type="ECO:0000313" key="1">
    <source>
        <dbReference type="EMBL" id="QDQ28009.1"/>
    </source>
</evidence>
<dbReference type="AlphaFoldDB" id="A0A516SIM8"/>
<dbReference type="OrthoDB" id="8779865at2"/>
<dbReference type="RefSeq" id="WP_144279396.1">
    <property type="nucleotide sequence ID" value="NZ_CP041730.1"/>
</dbReference>
<sequence length="267" mass="29242">MHHAVIPVVLQFSKVAANSNLNFTFTTCGAKWSLGWRMGDSLGFSYNVVPDDIYDAESCLQSVSFNGDVLSIRTSATAPDFSNFTLTLFLQVDPHATFLQGYCTLNNEAEVYAFLGNERPVQWRNGRISAVLRPSADDYRSVLFAITGMKPGNRVGIEVSTDPAQGRVGWSLGPPYSESLGITLTSTSGQLPLVLMSYTTHYIVLQTDSASSSETSDVVMAAYLSWEPEKLPFVYLKVSCDPSISVYAQVGTRQPQLVSPTYTLFTL</sequence>
<evidence type="ECO:0000313" key="2">
    <source>
        <dbReference type="Proteomes" id="UP000317550"/>
    </source>
</evidence>
<organism evidence="1 2">
    <name type="scientific">Chitinimonas arctica</name>
    <dbReference type="NCBI Taxonomy" id="2594795"/>
    <lineage>
        <taxon>Bacteria</taxon>
        <taxon>Pseudomonadati</taxon>
        <taxon>Pseudomonadota</taxon>
        <taxon>Betaproteobacteria</taxon>
        <taxon>Neisseriales</taxon>
        <taxon>Chitinibacteraceae</taxon>
        <taxon>Chitinimonas</taxon>
    </lineage>
</organism>
<proteinExistence type="predicted"/>
<dbReference type="EMBL" id="CP041730">
    <property type="protein sequence ID" value="QDQ28009.1"/>
    <property type="molecule type" value="Genomic_DNA"/>
</dbReference>
<accession>A0A516SIM8</accession>
<dbReference type="Proteomes" id="UP000317550">
    <property type="component" value="Chromosome"/>
</dbReference>
<protein>
    <submittedName>
        <fullName evidence="1">Uncharacterized protein</fullName>
    </submittedName>
</protein>
<name>A0A516SIM8_9NEIS</name>
<reference evidence="2" key="1">
    <citation type="submission" date="2019-07" db="EMBL/GenBank/DDBJ databases">
        <title>Chitinimonas sp. nov., isolated from Ny-Alesund, arctica soil.</title>
        <authorList>
            <person name="Xu Q."/>
            <person name="Peng F."/>
        </authorList>
    </citation>
    <scope>NUCLEOTIDE SEQUENCE [LARGE SCALE GENOMIC DNA]</scope>
    <source>
        <strain evidence="2">R3-44</strain>
    </source>
</reference>
<keyword evidence="2" id="KW-1185">Reference proteome</keyword>
<dbReference type="KEGG" id="cari:FNU76_17580"/>
<gene>
    <name evidence="1" type="ORF">FNU76_17580</name>
</gene>